<dbReference type="PRINTS" id="PR00161">
    <property type="entry name" value="NIHGNASECYTB"/>
</dbReference>
<evidence type="ECO:0000256" key="3">
    <source>
        <dbReference type="ARBA" id="ARBA00022448"/>
    </source>
</evidence>
<evidence type="ECO:0000256" key="8">
    <source>
        <dbReference type="ARBA" id="ARBA00022982"/>
    </source>
</evidence>
<evidence type="ECO:0000256" key="9">
    <source>
        <dbReference type="ARBA" id="ARBA00022989"/>
    </source>
</evidence>
<keyword evidence="6 12" id="KW-0812">Transmembrane</keyword>
<name>A0A212LAG6_9BACT</name>
<evidence type="ECO:0000259" key="13">
    <source>
        <dbReference type="Pfam" id="PF01292"/>
    </source>
</evidence>
<keyword evidence="11 12" id="KW-0472">Membrane</keyword>
<keyword evidence="10" id="KW-0408">Iron</keyword>
<dbReference type="AlphaFoldDB" id="A0A212LAG6"/>
<dbReference type="GO" id="GO:0020037">
    <property type="term" value="F:heme binding"/>
    <property type="evidence" value="ECO:0007669"/>
    <property type="project" value="TreeGrafter"/>
</dbReference>
<keyword evidence="5" id="KW-0349">Heme</keyword>
<evidence type="ECO:0000256" key="4">
    <source>
        <dbReference type="ARBA" id="ARBA00022475"/>
    </source>
</evidence>
<feature type="transmembrane region" description="Helical" evidence="12">
    <location>
        <begin position="135"/>
        <end position="158"/>
    </location>
</feature>
<dbReference type="PANTHER" id="PTHR30485">
    <property type="entry name" value="NI/FE-HYDROGENASE 1 B-TYPE CYTOCHROME SUBUNIT"/>
    <property type="match status" value="1"/>
</dbReference>
<comment type="similarity">
    <text evidence="2">Belongs to the HupC/HyaC/HydC family.</text>
</comment>
<dbReference type="PROSITE" id="PS00882">
    <property type="entry name" value="NI_HGENASE_CYTB_1"/>
    <property type="match status" value="1"/>
</dbReference>
<evidence type="ECO:0000256" key="7">
    <source>
        <dbReference type="ARBA" id="ARBA00022723"/>
    </source>
</evidence>
<dbReference type="GO" id="GO:0009055">
    <property type="term" value="F:electron transfer activity"/>
    <property type="evidence" value="ECO:0007669"/>
    <property type="project" value="InterPro"/>
</dbReference>
<dbReference type="InterPro" id="IPR000516">
    <property type="entry name" value="Ni-dep_Hydgase_cyt-B"/>
</dbReference>
<sequence length="234" mass="27391">MSEMKENPPEMPLGKSIYVYQLPIRIWHWVMVICVCVLIVTGYIIGKPWLSVAGTSAYDTFYMGYTRMAHFIAGFVLIISTVLRYIYGLFGNRYSRELIILPVWRKTWWNELWHDIRWYLFLDKEPRAYIGHNPLAQAGMAVGMVFMLVIMLTGLGMYAESSHQAFFRPFLFVLDFAYWIGGNDQELRSLHRLGMLLLVTFVTVHIYMVIREEIMGKTTLVSGMFSGYRERRKP</sequence>
<comment type="subcellular location">
    <subcellularLocation>
        <location evidence="1">Cell membrane</location>
        <topology evidence="1">Multi-pass membrane protein</topology>
    </subcellularLocation>
</comment>
<protein>
    <submittedName>
        <fullName evidence="14">Hydrogenase 1, b-type cytochrome subunit</fullName>
    </submittedName>
</protein>
<proteinExistence type="inferred from homology"/>
<feature type="transmembrane region" description="Helical" evidence="12">
    <location>
        <begin position="165"/>
        <end position="181"/>
    </location>
</feature>
<dbReference type="InterPro" id="IPR011577">
    <property type="entry name" value="Cyt_b561_bac/Ni-Hgenase"/>
</dbReference>
<gene>
    <name evidence="14" type="primary">hyaC</name>
    <name evidence="14" type="ORF">KL86DES1_22024</name>
</gene>
<dbReference type="RefSeq" id="WP_179981223.1">
    <property type="nucleotide sequence ID" value="NZ_LT608333.1"/>
</dbReference>
<keyword evidence="3" id="KW-0813">Transport</keyword>
<feature type="transmembrane region" description="Helical" evidence="12">
    <location>
        <begin position="67"/>
        <end position="87"/>
    </location>
</feature>
<dbReference type="SUPFAM" id="SSF81342">
    <property type="entry name" value="Transmembrane di-heme cytochromes"/>
    <property type="match status" value="1"/>
</dbReference>
<accession>A0A212LAG6</accession>
<feature type="transmembrane region" description="Helical" evidence="12">
    <location>
        <begin position="26"/>
        <end position="46"/>
    </location>
</feature>
<reference evidence="14" key="1">
    <citation type="submission" date="2016-08" db="EMBL/GenBank/DDBJ databases">
        <authorList>
            <person name="Seilhamer J.J."/>
        </authorList>
    </citation>
    <scope>NUCLEOTIDE SEQUENCE</scope>
    <source>
        <strain evidence="14">86-1</strain>
    </source>
</reference>
<dbReference type="GO" id="GO:0022904">
    <property type="term" value="P:respiratory electron transport chain"/>
    <property type="evidence" value="ECO:0007669"/>
    <property type="project" value="InterPro"/>
</dbReference>
<evidence type="ECO:0000256" key="2">
    <source>
        <dbReference type="ARBA" id="ARBA00008622"/>
    </source>
</evidence>
<evidence type="ECO:0000256" key="10">
    <source>
        <dbReference type="ARBA" id="ARBA00023004"/>
    </source>
</evidence>
<dbReference type="InterPro" id="IPR016174">
    <property type="entry name" value="Di-haem_cyt_TM"/>
</dbReference>
<dbReference type="NCBIfam" id="TIGR02125">
    <property type="entry name" value="CytB-hydogenase"/>
    <property type="match status" value="1"/>
</dbReference>
<dbReference type="InterPro" id="IPR051542">
    <property type="entry name" value="Hydrogenase_cytochrome"/>
</dbReference>
<dbReference type="GO" id="GO:0005506">
    <property type="term" value="F:iron ion binding"/>
    <property type="evidence" value="ECO:0007669"/>
    <property type="project" value="InterPro"/>
</dbReference>
<dbReference type="Pfam" id="PF01292">
    <property type="entry name" value="Ni_hydr_CYTB"/>
    <property type="match status" value="1"/>
</dbReference>
<dbReference type="Gene3D" id="1.20.950.20">
    <property type="entry name" value="Transmembrane di-heme cytochromes, Chain C"/>
    <property type="match status" value="1"/>
</dbReference>
<feature type="domain" description="Cytochrome b561 bacterial/Ni-hydrogenase" evidence="13">
    <location>
        <begin position="19"/>
        <end position="227"/>
    </location>
</feature>
<evidence type="ECO:0000256" key="1">
    <source>
        <dbReference type="ARBA" id="ARBA00004651"/>
    </source>
</evidence>
<evidence type="ECO:0000313" key="14">
    <source>
        <dbReference type="EMBL" id="SCM74574.1"/>
    </source>
</evidence>
<evidence type="ECO:0000256" key="6">
    <source>
        <dbReference type="ARBA" id="ARBA00022692"/>
    </source>
</evidence>
<dbReference type="GO" id="GO:0005886">
    <property type="term" value="C:plasma membrane"/>
    <property type="evidence" value="ECO:0007669"/>
    <property type="project" value="UniProtKB-SubCell"/>
</dbReference>
<dbReference type="EMBL" id="FMJC01000002">
    <property type="protein sequence ID" value="SCM74574.1"/>
    <property type="molecule type" value="Genomic_DNA"/>
</dbReference>
<evidence type="ECO:0000256" key="11">
    <source>
        <dbReference type="ARBA" id="ARBA00023136"/>
    </source>
</evidence>
<keyword evidence="8" id="KW-0249">Electron transport</keyword>
<feature type="transmembrane region" description="Helical" evidence="12">
    <location>
        <begin position="193"/>
        <end position="210"/>
    </location>
</feature>
<evidence type="ECO:0000256" key="12">
    <source>
        <dbReference type="SAM" id="Phobius"/>
    </source>
</evidence>
<organism evidence="14">
    <name type="scientific">uncultured Desulfovibrio sp</name>
    <dbReference type="NCBI Taxonomy" id="167968"/>
    <lineage>
        <taxon>Bacteria</taxon>
        <taxon>Pseudomonadati</taxon>
        <taxon>Thermodesulfobacteriota</taxon>
        <taxon>Desulfovibrionia</taxon>
        <taxon>Desulfovibrionales</taxon>
        <taxon>Desulfovibrionaceae</taxon>
        <taxon>Desulfovibrio</taxon>
        <taxon>environmental samples</taxon>
    </lineage>
</organism>
<keyword evidence="9 12" id="KW-1133">Transmembrane helix</keyword>
<keyword evidence="7" id="KW-0479">Metal-binding</keyword>
<dbReference type="PANTHER" id="PTHR30485:SF0">
    <property type="entry name" value="NI_FE-HYDROGENASE 1 B-TYPE CYTOCHROME SUBUNIT-RELATED"/>
    <property type="match status" value="1"/>
</dbReference>
<evidence type="ECO:0000256" key="5">
    <source>
        <dbReference type="ARBA" id="ARBA00022617"/>
    </source>
</evidence>
<keyword evidence="4" id="KW-1003">Cell membrane</keyword>